<organism evidence="2 3">
    <name type="scientific">Marininema mesophilum</name>
    <dbReference type="NCBI Taxonomy" id="1048340"/>
    <lineage>
        <taxon>Bacteria</taxon>
        <taxon>Bacillati</taxon>
        <taxon>Bacillota</taxon>
        <taxon>Bacilli</taxon>
        <taxon>Bacillales</taxon>
        <taxon>Thermoactinomycetaceae</taxon>
        <taxon>Marininema</taxon>
    </lineage>
</organism>
<evidence type="ECO:0000256" key="1">
    <source>
        <dbReference type="SAM" id="Phobius"/>
    </source>
</evidence>
<dbReference type="AlphaFoldDB" id="A0A1H2U9N9"/>
<dbReference type="RefSeq" id="WP_091737184.1">
    <property type="nucleotide sequence ID" value="NZ_FNNQ01000004.1"/>
</dbReference>
<keyword evidence="3" id="KW-1185">Reference proteome</keyword>
<feature type="transmembrane region" description="Helical" evidence="1">
    <location>
        <begin position="236"/>
        <end position="254"/>
    </location>
</feature>
<keyword evidence="1" id="KW-0472">Membrane</keyword>
<feature type="transmembrane region" description="Helical" evidence="1">
    <location>
        <begin position="105"/>
        <end position="135"/>
    </location>
</feature>
<name>A0A1H2U9N9_9BACL</name>
<dbReference type="EMBL" id="FNNQ01000004">
    <property type="protein sequence ID" value="SDW52780.1"/>
    <property type="molecule type" value="Genomic_DNA"/>
</dbReference>
<sequence length="321" mass="35830">MSKKPIAYGGQAVVEGVMFGGKRSQVTAIRRKNGKIETYEIMTSRSSSVLQWLKKIPILRGVIALLQASASGSKHLQFATERYDLEPGEENNQPTEQKLSKMQTILGVVTVGILSLIFGKMIFTALPAFLASYFFDGTVTNNILQNLIEGGIKTLLLLTYLLAIAQTSLIKRLFQYHGAEHKVINTYESGEELTVENVQKQSPLHYRCGSSFIILTVLTGVVLYSFFQYDNVWDRIGTRLLLLPIVIGISYELLRVTNALRDVPILSYLGYPGLWLQKLTTRQPKDEHVEVAIAAFQRMYELDAQEITPVENPSSSLAHSG</sequence>
<dbReference type="PANTHER" id="PTHR42867:SF1">
    <property type="entry name" value="MEMBRANE PROTEIN-RELATED"/>
    <property type="match status" value="1"/>
</dbReference>
<keyword evidence="1" id="KW-1133">Transmembrane helix</keyword>
<proteinExistence type="predicted"/>
<accession>A0A1H2U9N9</accession>
<reference evidence="2 3" key="1">
    <citation type="submission" date="2016-10" db="EMBL/GenBank/DDBJ databases">
        <authorList>
            <person name="de Groot N.N."/>
        </authorList>
    </citation>
    <scope>NUCLEOTIDE SEQUENCE [LARGE SCALE GENOMIC DNA]</scope>
    <source>
        <strain evidence="2 3">DSM 45610</strain>
    </source>
</reference>
<protein>
    <submittedName>
        <fullName evidence="2">Uncharacterized conserved protein YqhQ</fullName>
    </submittedName>
</protein>
<dbReference type="OrthoDB" id="9784805at2"/>
<dbReference type="PANTHER" id="PTHR42867">
    <property type="entry name" value="MEMBRANE PROTEIN-RELATED"/>
    <property type="match status" value="1"/>
</dbReference>
<dbReference type="InterPro" id="IPR010787">
    <property type="entry name" value="DUF1385"/>
</dbReference>
<dbReference type="Pfam" id="PF07136">
    <property type="entry name" value="DUF1385"/>
    <property type="match status" value="1"/>
</dbReference>
<gene>
    <name evidence="2" type="ORF">SAMN05444487_10441</name>
</gene>
<dbReference type="Proteomes" id="UP000198534">
    <property type="component" value="Unassembled WGS sequence"/>
</dbReference>
<evidence type="ECO:0000313" key="3">
    <source>
        <dbReference type="Proteomes" id="UP000198534"/>
    </source>
</evidence>
<evidence type="ECO:0000313" key="2">
    <source>
        <dbReference type="EMBL" id="SDW52780.1"/>
    </source>
</evidence>
<dbReference type="STRING" id="1048340.SAMN05444487_10441"/>
<feature type="transmembrane region" description="Helical" evidence="1">
    <location>
        <begin position="204"/>
        <end position="224"/>
    </location>
</feature>
<keyword evidence="1" id="KW-0812">Transmembrane</keyword>